<proteinExistence type="predicted"/>
<protein>
    <submittedName>
        <fullName evidence="3">GNAT family N-acetyltransferase</fullName>
    </submittedName>
</protein>
<reference evidence="3 4" key="1">
    <citation type="submission" date="2020-11" db="EMBL/GenBank/DDBJ databases">
        <title>Vibrio nitrifigilis sp. nov., a marine nitrogen-fixing bacterium isolated from the lagoon sediment of an islet inside an atoll.</title>
        <authorList>
            <person name="Wang L.-T."/>
            <person name="Shieh W.Y."/>
        </authorList>
    </citation>
    <scope>NUCLEOTIDE SEQUENCE [LARGE SCALE GENOMIC DNA]</scope>
    <source>
        <strain evidence="3 4">NFV-1</strain>
    </source>
</reference>
<accession>A0ABS0GK72</accession>
<dbReference type="Proteomes" id="UP000597206">
    <property type="component" value="Unassembled WGS sequence"/>
</dbReference>
<sequence length="235" mass="27143">MPDNQFGQPVGNNLLNWQPRQPPQNMVLQGRTCRIEPLNVTKHLNDLYEAYSQAPDGRDWTYMFAGPFTNKETFADYLTSAEASLDPKHYAIVDLSSEQALGTFSLMRIDVNHGVIEVGNVAFSPRLKQTTMATEAHFLLMQYVFEQLHYRRYEWKCDSLNAPSRRAALRLGFTFEGIFRQAIVYKGRTRDTAWFSVIDKEWSAMKTAFNSWLSPHNFDAQGHQIKPLEEIRKSQ</sequence>
<dbReference type="SUPFAM" id="SSF55729">
    <property type="entry name" value="Acyl-CoA N-acyltransferases (Nat)"/>
    <property type="match status" value="1"/>
</dbReference>
<evidence type="ECO:0000256" key="1">
    <source>
        <dbReference type="SAM" id="MobiDB-lite"/>
    </source>
</evidence>
<comment type="caution">
    <text evidence="3">The sequence shown here is derived from an EMBL/GenBank/DDBJ whole genome shotgun (WGS) entry which is preliminary data.</text>
</comment>
<evidence type="ECO:0000313" key="3">
    <source>
        <dbReference type="EMBL" id="MBF9002846.1"/>
    </source>
</evidence>
<dbReference type="PROSITE" id="PS51186">
    <property type="entry name" value="GNAT"/>
    <property type="match status" value="1"/>
</dbReference>
<dbReference type="InterPro" id="IPR016181">
    <property type="entry name" value="Acyl_CoA_acyltransferase"/>
</dbReference>
<feature type="region of interest" description="Disordered" evidence="1">
    <location>
        <begin position="1"/>
        <end position="21"/>
    </location>
</feature>
<dbReference type="RefSeq" id="WP_196124703.1">
    <property type="nucleotide sequence ID" value="NZ_JADPMR010000004.1"/>
</dbReference>
<dbReference type="Pfam" id="PF13302">
    <property type="entry name" value="Acetyltransf_3"/>
    <property type="match status" value="1"/>
</dbReference>
<dbReference type="PANTHER" id="PTHR43441">
    <property type="entry name" value="RIBOSOMAL-PROTEIN-SERINE ACETYLTRANSFERASE"/>
    <property type="match status" value="1"/>
</dbReference>
<gene>
    <name evidence="3" type="ORF">I1A42_20425</name>
</gene>
<dbReference type="InterPro" id="IPR000182">
    <property type="entry name" value="GNAT_dom"/>
</dbReference>
<keyword evidence="4" id="KW-1185">Reference proteome</keyword>
<feature type="domain" description="N-acetyltransferase" evidence="2">
    <location>
        <begin position="33"/>
        <end position="191"/>
    </location>
</feature>
<evidence type="ECO:0000259" key="2">
    <source>
        <dbReference type="PROSITE" id="PS51186"/>
    </source>
</evidence>
<organism evidence="3 4">
    <name type="scientific">Vibrio nitrifigilis</name>
    <dbReference type="NCBI Taxonomy" id="2789781"/>
    <lineage>
        <taxon>Bacteria</taxon>
        <taxon>Pseudomonadati</taxon>
        <taxon>Pseudomonadota</taxon>
        <taxon>Gammaproteobacteria</taxon>
        <taxon>Vibrionales</taxon>
        <taxon>Vibrionaceae</taxon>
        <taxon>Vibrio</taxon>
    </lineage>
</organism>
<dbReference type="InterPro" id="IPR051908">
    <property type="entry name" value="Ribosomal_N-acetyltransferase"/>
</dbReference>
<name>A0ABS0GK72_9VIBR</name>
<dbReference type="PANTHER" id="PTHR43441:SF2">
    <property type="entry name" value="FAMILY ACETYLTRANSFERASE, PUTATIVE (AFU_ORTHOLOGUE AFUA_7G00850)-RELATED"/>
    <property type="match status" value="1"/>
</dbReference>
<dbReference type="Gene3D" id="3.40.630.30">
    <property type="match status" value="1"/>
</dbReference>
<dbReference type="EMBL" id="JADPMR010000004">
    <property type="protein sequence ID" value="MBF9002846.1"/>
    <property type="molecule type" value="Genomic_DNA"/>
</dbReference>
<evidence type="ECO:0000313" key="4">
    <source>
        <dbReference type="Proteomes" id="UP000597206"/>
    </source>
</evidence>